<dbReference type="InterPro" id="IPR044920">
    <property type="entry name" value="MnmG_C_subdom_sf"/>
</dbReference>
<dbReference type="RefSeq" id="WP_158406814.1">
    <property type="nucleotide sequence ID" value="NZ_CP033454.1"/>
</dbReference>
<comment type="cofactor">
    <cofactor evidence="1 11">
        <name>FAD</name>
        <dbReference type="ChEBI" id="CHEBI:57692"/>
    </cofactor>
</comment>
<dbReference type="InterPro" id="IPR002218">
    <property type="entry name" value="MnmG-rel"/>
</dbReference>
<dbReference type="FunFam" id="1.10.150.570:FF:000001">
    <property type="entry name" value="tRNA uridine 5-carboxymethylaminomethyl modification enzyme MnmG"/>
    <property type="match status" value="1"/>
</dbReference>
<keyword evidence="6 11" id="KW-0819">tRNA processing</keyword>
<dbReference type="Pfam" id="PF01134">
    <property type="entry name" value="GIDA"/>
    <property type="match status" value="1"/>
</dbReference>
<evidence type="ECO:0000256" key="6">
    <source>
        <dbReference type="ARBA" id="ARBA00022694"/>
    </source>
</evidence>
<dbReference type="GO" id="GO:0030488">
    <property type="term" value="P:tRNA methylation"/>
    <property type="evidence" value="ECO:0007669"/>
    <property type="project" value="TreeGrafter"/>
</dbReference>
<dbReference type="FunFam" id="3.50.50.60:FF:000082">
    <property type="entry name" value="protein MTO1 homolog, mitochondrial isoform X1"/>
    <property type="match status" value="1"/>
</dbReference>
<feature type="binding site" evidence="11">
    <location>
        <begin position="10"/>
        <end position="15"/>
    </location>
    <ligand>
        <name>FAD</name>
        <dbReference type="ChEBI" id="CHEBI:57692"/>
    </ligand>
</feature>
<keyword evidence="14" id="KW-1185">Reference proteome</keyword>
<dbReference type="GO" id="GO:0002098">
    <property type="term" value="P:tRNA wobble uridine modification"/>
    <property type="evidence" value="ECO:0007669"/>
    <property type="project" value="InterPro"/>
</dbReference>
<dbReference type="AlphaFoldDB" id="A0AAE6UIN5"/>
<dbReference type="GO" id="GO:0005737">
    <property type="term" value="C:cytoplasm"/>
    <property type="evidence" value="ECO:0007669"/>
    <property type="project" value="UniProtKB-SubCell"/>
</dbReference>
<dbReference type="GO" id="GO:0050660">
    <property type="term" value="F:flavin adenine dinucleotide binding"/>
    <property type="evidence" value="ECO:0007669"/>
    <property type="project" value="UniProtKB-UniRule"/>
</dbReference>
<evidence type="ECO:0000256" key="1">
    <source>
        <dbReference type="ARBA" id="ARBA00001974"/>
    </source>
</evidence>
<organism evidence="13 14">
    <name type="scientific">Ehrlichia ruminantium</name>
    <name type="common">heartwater rickettsia</name>
    <name type="synonym">Cowdria ruminantium</name>
    <dbReference type="NCBI Taxonomy" id="779"/>
    <lineage>
        <taxon>Bacteria</taxon>
        <taxon>Pseudomonadati</taxon>
        <taxon>Pseudomonadota</taxon>
        <taxon>Alphaproteobacteria</taxon>
        <taxon>Rickettsiales</taxon>
        <taxon>Anaplasmataceae</taxon>
        <taxon>Ehrlichia</taxon>
    </lineage>
</organism>
<comment type="similarity">
    <text evidence="3 11">Belongs to the MnmG family.</text>
</comment>
<dbReference type="Gene3D" id="1.10.150.570">
    <property type="entry name" value="GidA associated domain, C-terminal subdomain"/>
    <property type="match status" value="1"/>
</dbReference>
<sequence length="625" mass="69284">MKKYDVVVIGGGHAGCEAAAAAARIGAQTLLITHSISTIGEMSCNPAIGGIAKGTVVREVDALDGLMGKVIDNASIHSITLNRSKGPAVWGPRAQADRALYKRAMQGYILNYKNLTVLEASVENFTITNTQGGPTVESIITADQQIIYTKKLILTTGTFLQGTIHIGDYNTPAGRLNEQSSIGLAKTLASYNFKLGRLRTGTPPRLDRNSINFSELQEQKGDIPPSPFSYMSQSIDLPQISCYLTATNTKTHEVIKNNLHKAAANNLLKDIKAPRYCPSIEEKVRRFSGRNSHQVFLEPEGLDSDLIYPNGITTSSPLDVQQAMLQTILGLENVKIVRSGYSVEYNFIDPRELFHTLETKKISGLYCAGQINGTTGYEEAAGQGIIAGINAALSLDSNYEPFILKRSDAYIGVMIDDLVTLGTSEPYRLFTSRAEYRLRLRSDNADLRLTELGYKISAVSPKRYLTLNRKKEQIDTLTNILKETVVSPTQLIHYDIYVSQDGTKRSAFDLLSHQNINMEVLSRICSSIKSYDKSITQQVEIEAKYTPYFIKQEIDIKSFIEEENTHIPCDIEFSKIHGLSTEIQEKLQYMKPPSIGSARRIPGVTPAAITNILLYLRYYKNKKIS</sequence>
<keyword evidence="7 11" id="KW-0274">FAD</keyword>
<dbReference type="EMBL" id="CP033455">
    <property type="protein sequence ID" value="QGR03627.1"/>
    <property type="molecule type" value="Genomic_DNA"/>
</dbReference>
<dbReference type="FunFam" id="3.50.50.60:FF:000002">
    <property type="entry name" value="tRNA uridine 5-carboxymethylaminomethyl modification enzyme MnmG"/>
    <property type="match status" value="1"/>
</dbReference>
<evidence type="ECO:0000256" key="9">
    <source>
        <dbReference type="ARBA" id="ARBA00025948"/>
    </source>
</evidence>
<dbReference type="PANTHER" id="PTHR11806:SF0">
    <property type="entry name" value="PROTEIN MTO1 HOMOLOG, MITOCHONDRIAL"/>
    <property type="match status" value="1"/>
</dbReference>
<keyword evidence="5 11" id="KW-0285">Flavoprotein</keyword>
<dbReference type="InterPro" id="IPR036188">
    <property type="entry name" value="FAD/NAD-bd_sf"/>
</dbReference>
<dbReference type="Pfam" id="PF21680">
    <property type="entry name" value="GIDA_C_1st"/>
    <property type="match status" value="1"/>
</dbReference>
<dbReference type="Gene3D" id="3.50.50.60">
    <property type="entry name" value="FAD/NAD(P)-binding domain"/>
    <property type="match status" value="2"/>
</dbReference>
<reference evidence="13 14" key="1">
    <citation type="submission" date="2018-10" db="EMBL/GenBank/DDBJ databases">
        <title>Propagation and draft genome sequences of three atypical Erhlichia ruminantium isolates.</title>
        <authorList>
            <person name="Liebenberg J."/>
            <person name="Steyn H."/>
            <person name="Josemans A."/>
            <person name="Zweygarth E."/>
        </authorList>
    </citation>
    <scope>NUCLEOTIDE SEQUENCE [LARGE SCALE GENOMIC DNA]</scope>
    <source>
        <strain evidence="13 14">Omatjenne</strain>
    </source>
</reference>
<protein>
    <recommendedName>
        <fullName evidence="4 11">tRNA uridine 5-carboxymethylaminomethyl modification enzyme MnmG</fullName>
    </recommendedName>
    <alternativeName>
        <fullName evidence="10 11">Glucose-inhibited division protein A</fullName>
    </alternativeName>
</protein>
<dbReference type="SMART" id="SM01228">
    <property type="entry name" value="GIDA_assoc_3"/>
    <property type="match status" value="1"/>
</dbReference>
<dbReference type="HAMAP" id="MF_00129">
    <property type="entry name" value="MnmG_GidA"/>
    <property type="match status" value="1"/>
</dbReference>
<dbReference type="InterPro" id="IPR049312">
    <property type="entry name" value="GIDA_C_N"/>
</dbReference>
<feature type="binding site" evidence="11">
    <location>
        <begin position="273"/>
        <end position="287"/>
    </location>
    <ligand>
        <name>NAD(+)</name>
        <dbReference type="ChEBI" id="CHEBI:57540"/>
    </ligand>
</feature>
<dbReference type="Proteomes" id="UP000422822">
    <property type="component" value="Chromosome"/>
</dbReference>
<evidence type="ECO:0000256" key="5">
    <source>
        <dbReference type="ARBA" id="ARBA00022630"/>
    </source>
</evidence>
<keyword evidence="11" id="KW-0963">Cytoplasm</keyword>
<feature type="binding site" evidence="11">
    <location>
        <position position="122"/>
    </location>
    <ligand>
        <name>FAD</name>
        <dbReference type="ChEBI" id="CHEBI:57692"/>
    </ligand>
</feature>
<dbReference type="SUPFAM" id="SSF51905">
    <property type="entry name" value="FAD/NAD(P)-binding domain"/>
    <property type="match status" value="1"/>
</dbReference>
<comment type="subcellular location">
    <subcellularLocation>
        <location evidence="11">Cytoplasm</location>
    </subcellularLocation>
</comment>
<dbReference type="PROSITE" id="PS01281">
    <property type="entry name" value="GIDA_2"/>
    <property type="match status" value="1"/>
</dbReference>
<evidence type="ECO:0000256" key="7">
    <source>
        <dbReference type="ARBA" id="ARBA00022827"/>
    </source>
</evidence>
<comment type="subunit">
    <text evidence="9 11">Homodimer. Heterotetramer of two MnmE and two MnmG subunits.</text>
</comment>
<dbReference type="PROSITE" id="PS01280">
    <property type="entry name" value="GIDA_1"/>
    <property type="match status" value="1"/>
</dbReference>
<evidence type="ECO:0000256" key="3">
    <source>
        <dbReference type="ARBA" id="ARBA00007653"/>
    </source>
</evidence>
<feature type="domain" description="tRNA uridine 5-carboxymethylaminomethyl modification enzyme C-terminal subdomain" evidence="12">
    <location>
        <begin position="543"/>
        <end position="614"/>
    </location>
</feature>
<gene>
    <name evidence="11 13" type="primary">mnmG</name>
    <name evidence="11" type="synonym">gidA</name>
    <name evidence="13" type="ORF">EDL80_03585</name>
</gene>
<evidence type="ECO:0000256" key="8">
    <source>
        <dbReference type="ARBA" id="ARBA00023027"/>
    </source>
</evidence>
<evidence type="ECO:0000259" key="12">
    <source>
        <dbReference type="SMART" id="SM01228"/>
    </source>
</evidence>
<dbReference type="Pfam" id="PF13932">
    <property type="entry name" value="SAM_GIDA_C"/>
    <property type="match status" value="1"/>
</dbReference>
<dbReference type="InterPro" id="IPR040131">
    <property type="entry name" value="MnmG_N"/>
</dbReference>
<accession>A0AAE6UIN5</accession>
<feature type="binding site" evidence="11">
    <location>
        <position position="370"/>
    </location>
    <ligand>
        <name>FAD</name>
        <dbReference type="ChEBI" id="CHEBI:57692"/>
    </ligand>
</feature>
<dbReference type="Gene3D" id="1.10.10.1800">
    <property type="entry name" value="tRNA uridine 5-carboxymethylaminomethyl modification enzyme MnmG/GidA"/>
    <property type="match status" value="1"/>
</dbReference>
<dbReference type="NCBIfam" id="TIGR00136">
    <property type="entry name" value="mnmG_gidA"/>
    <property type="match status" value="1"/>
</dbReference>
<feature type="binding site" evidence="11">
    <location>
        <position position="181"/>
    </location>
    <ligand>
        <name>FAD</name>
        <dbReference type="ChEBI" id="CHEBI:57692"/>
    </ligand>
</feature>
<comment type="function">
    <text evidence="2 11">NAD-binding protein involved in the addition of a carboxymethylaminomethyl (cmnm) group at the wobble position (U34) of certain tRNAs, forming tRNA-cmnm(5)s(2)U34.</text>
</comment>
<evidence type="ECO:0000256" key="2">
    <source>
        <dbReference type="ARBA" id="ARBA00003717"/>
    </source>
</evidence>
<evidence type="ECO:0000256" key="10">
    <source>
        <dbReference type="ARBA" id="ARBA00031800"/>
    </source>
</evidence>
<name>A0AAE6UIN5_EHRRU</name>
<dbReference type="InterPro" id="IPR020595">
    <property type="entry name" value="MnmG-rel_CS"/>
</dbReference>
<dbReference type="InterPro" id="IPR004416">
    <property type="entry name" value="MnmG"/>
</dbReference>
<keyword evidence="8 11" id="KW-0520">NAD</keyword>
<evidence type="ECO:0000256" key="11">
    <source>
        <dbReference type="HAMAP-Rule" id="MF_00129"/>
    </source>
</evidence>
<evidence type="ECO:0000313" key="13">
    <source>
        <dbReference type="EMBL" id="QGR03627.1"/>
    </source>
</evidence>
<dbReference type="InterPro" id="IPR026904">
    <property type="entry name" value="MnmG_C"/>
</dbReference>
<evidence type="ECO:0000313" key="14">
    <source>
        <dbReference type="Proteomes" id="UP000422822"/>
    </source>
</evidence>
<dbReference type="PANTHER" id="PTHR11806">
    <property type="entry name" value="GLUCOSE INHIBITED DIVISION PROTEIN A"/>
    <property type="match status" value="1"/>
</dbReference>
<proteinExistence type="inferred from homology"/>
<dbReference type="InterPro" id="IPR047001">
    <property type="entry name" value="MnmG_C_subdom"/>
</dbReference>
<evidence type="ECO:0000256" key="4">
    <source>
        <dbReference type="ARBA" id="ARBA00020461"/>
    </source>
</evidence>